<name>A0A9P0NTJ2_APHGO</name>
<protein>
    <submittedName>
        <fullName evidence="2">Uncharacterized protein</fullName>
    </submittedName>
</protein>
<feature type="region of interest" description="Disordered" evidence="1">
    <location>
        <begin position="56"/>
        <end position="75"/>
    </location>
</feature>
<dbReference type="Proteomes" id="UP001154329">
    <property type="component" value="Chromosome 4"/>
</dbReference>
<reference evidence="2" key="2">
    <citation type="submission" date="2022-10" db="EMBL/GenBank/DDBJ databases">
        <authorList>
            <consortium name="ENA_rothamsted_submissions"/>
            <consortium name="culmorum"/>
            <person name="King R."/>
        </authorList>
    </citation>
    <scope>NUCLEOTIDE SEQUENCE</scope>
</reference>
<keyword evidence="3" id="KW-1185">Reference proteome</keyword>
<accession>A0A9P0NTJ2</accession>
<proteinExistence type="predicted"/>
<sequence length="142" mass="16389">MTWPLVTVISVHPEPDDVRSRRYQVITMVTVPTRKRIDLQRQSAVAVASRAAATNAAGNQRYRRRSATRKNQSQTISGDFCGCTGRSQAYKYEQKIIQYSTQLFCNKTRPGQTCTQFRFPTVYIFILKTFEIVFSFLRSSYQ</sequence>
<evidence type="ECO:0000313" key="3">
    <source>
        <dbReference type="Proteomes" id="UP001154329"/>
    </source>
</evidence>
<evidence type="ECO:0000256" key="1">
    <source>
        <dbReference type="SAM" id="MobiDB-lite"/>
    </source>
</evidence>
<dbReference type="EMBL" id="OU899037">
    <property type="protein sequence ID" value="CAH1737906.1"/>
    <property type="molecule type" value="Genomic_DNA"/>
</dbReference>
<dbReference type="AlphaFoldDB" id="A0A9P0NTJ2"/>
<reference evidence="2" key="1">
    <citation type="submission" date="2022-02" db="EMBL/GenBank/DDBJ databases">
        <authorList>
            <person name="King R."/>
        </authorList>
    </citation>
    <scope>NUCLEOTIDE SEQUENCE</scope>
</reference>
<gene>
    <name evidence="2" type="ORF">APHIGO_LOCUS11339</name>
</gene>
<evidence type="ECO:0000313" key="2">
    <source>
        <dbReference type="EMBL" id="CAH1737906.1"/>
    </source>
</evidence>
<organism evidence="2 3">
    <name type="scientific">Aphis gossypii</name>
    <name type="common">Cotton aphid</name>
    <dbReference type="NCBI Taxonomy" id="80765"/>
    <lineage>
        <taxon>Eukaryota</taxon>
        <taxon>Metazoa</taxon>
        <taxon>Ecdysozoa</taxon>
        <taxon>Arthropoda</taxon>
        <taxon>Hexapoda</taxon>
        <taxon>Insecta</taxon>
        <taxon>Pterygota</taxon>
        <taxon>Neoptera</taxon>
        <taxon>Paraneoptera</taxon>
        <taxon>Hemiptera</taxon>
        <taxon>Sternorrhyncha</taxon>
        <taxon>Aphidomorpha</taxon>
        <taxon>Aphidoidea</taxon>
        <taxon>Aphididae</taxon>
        <taxon>Aphidini</taxon>
        <taxon>Aphis</taxon>
        <taxon>Aphis</taxon>
    </lineage>
</organism>